<protein>
    <recommendedName>
        <fullName evidence="9">1,3-beta-glucanosyltransferase</fullName>
    </recommendedName>
</protein>
<feature type="compositionally biased region" description="Basic and acidic residues" evidence="5">
    <location>
        <begin position="463"/>
        <end position="479"/>
    </location>
</feature>
<keyword evidence="8" id="KW-1185">Reference proteome</keyword>
<dbReference type="GO" id="GO:0034411">
    <property type="term" value="P:cell wall (1-&gt;3)-beta-D-glucan biosynthetic process"/>
    <property type="evidence" value="ECO:0007669"/>
    <property type="project" value="TreeGrafter"/>
</dbReference>
<dbReference type="SUPFAM" id="SSF51445">
    <property type="entry name" value="(Trans)glycosidases"/>
    <property type="match status" value="1"/>
</dbReference>
<comment type="similarity">
    <text evidence="1">Belongs to the glycosyl hydrolase 72 family.</text>
</comment>
<dbReference type="EMBL" id="NBNE01002627">
    <property type="protein sequence ID" value="OWZ09892.1"/>
    <property type="molecule type" value="Genomic_DNA"/>
</dbReference>
<evidence type="ECO:0000256" key="4">
    <source>
        <dbReference type="ARBA" id="ARBA00023180"/>
    </source>
</evidence>
<dbReference type="InterPro" id="IPR004886">
    <property type="entry name" value="Glucanosyltransferase"/>
</dbReference>
<dbReference type="AlphaFoldDB" id="A0A225VX27"/>
<evidence type="ECO:0000256" key="5">
    <source>
        <dbReference type="SAM" id="MobiDB-lite"/>
    </source>
</evidence>
<keyword evidence="2 6" id="KW-0732">Signal</keyword>
<keyword evidence="3" id="KW-1015">Disulfide bond</keyword>
<evidence type="ECO:0000256" key="1">
    <source>
        <dbReference type="ARBA" id="ARBA00007528"/>
    </source>
</evidence>
<evidence type="ECO:0000313" key="7">
    <source>
        <dbReference type="EMBL" id="OWZ09892.1"/>
    </source>
</evidence>
<dbReference type="Gene3D" id="3.20.20.80">
    <property type="entry name" value="Glycosidases"/>
    <property type="match status" value="1"/>
</dbReference>
<reference evidence="8" key="1">
    <citation type="submission" date="2017-03" db="EMBL/GenBank/DDBJ databases">
        <title>Phytopthora megakarya and P. palmivora, two closely related causual agents of cacao black pod achieved similar genome size and gene model numbers by different mechanisms.</title>
        <authorList>
            <person name="Ali S."/>
            <person name="Shao J."/>
            <person name="Larry D.J."/>
            <person name="Kronmiller B."/>
            <person name="Shen D."/>
            <person name="Strem M.D."/>
            <person name="Melnick R.L."/>
            <person name="Guiltinan M.J."/>
            <person name="Tyler B.M."/>
            <person name="Meinhardt L.W."/>
            <person name="Bailey B.A."/>
        </authorList>
    </citation>
    <scope>NUCLEOTIDE SEQUENCE [LARGE SCALE GENOMIC DNA]</scope>
    <source>
        <strain evidence="8">zdho120</strain>
    </source>
</reference>
<dbReference type="GO" id="GO:0042124">
    <property type="term" value="F:1,3-beta-glucanosyltransferase activity"/>
    <property type="evidence" value="ECO:0007669"/>
    <property type="project" value="TreeGrafter"/>
</dbReference>
<evidence type="ECO:0000256" key="6">
    <source>
        <dbReference type="SAM" id="SignalP"/>
    </source>
</evidence>
<proteinExistence type="inferred from homology"/>
<dbReference type="GO" id="GO:0005886">
    <property type="term" value="C:plasma membrane"/>
    <property type="evidence" value="ECO:0007669"/>
    <property type="project" value="TreeGrafter"/>
</dbReference>
<evidence type="ECO:0000256" key="2">
    <source>
        <dbReference type="ARBA" id="ARBA00022729"/>
    </source>
</evidence>
<gene>
    <name evidence="7" type="ORF">PHMEG_00017329</name>
</gene>
<evidence type="ECO:0000313" key="8">
    <source>
        <dbReference type="Proteomes" id="UP000198211"/>
    </source>
</evidence>
<feature type="compositionally biased region" description="Polar residues" evidence="5">
    <location>
        <begin position="441"/>
        <end position="459"/>
    </location>
</feature>
<evidence type="ECO:0000256" key="3">
    <source>
        <dbReference type="ARBA" id="ARBA00023157"/>
    </source>
</evidence>
<organism evidence="7 8">
    <name type="scientific">Phytophthora megakarya</name>
    <dbReference type="NCBI Taxonomy" id="4795"/>
    <lineage>
        <taxon>Eukaryota</taxon>
        <taxon>Sar</taxon>
        <taxon>Stramenopiles</taxon>
        <taxon>Oomycota</taxon>
        <taxon>Peronosporomycetes</taxon>
        <taxon>Peronosporales</taxon>
        <taxon>Peronosporaceae</taxon>
        <taxon>Phytophthora</taxon>
    </lineage>
</organism>
<dbReference type="OrthoDB" id="421038at2759"/>
<keyword evidence="4" id="KW-0325">Glycoprotein</keyword>
<dbReference type="PANTHER" id="PTHR31468:SF2">
    <property type="entry name" value="1,3-BETA-GLUCANOSYLTRANSFERASE GAS1"/>
    <property type="match status" value="1"/>
</dbReference>
<name>A0A225VX27_9STRA</name>
<evidence type="ECO:0008006" key="9">
    <source>
        <dbReference type="Google" id="ProtNLM"/>
    </source>
</evidence>
<dbReference type="PANTHER" id="PTHR31468">
    <property type="entry name" value="1,3-BETA-GLUCANOSYLTRANSFERASE GAS1"/>
    <property type="match status" value="1"/>
</dbReference>
<feature type="region of interest" description="Disordered" evidence="5">
    <location>
        <begin position="441"/>
        <end position="482"/>
    </location>
</feature>
<comment type="caution">
    <text evidence="7">The sequence shown here is derived from an EMBL/GenBank/DDBJ whole genome shotgun (WGS) entry which is preliminary data.</text>
</comment>
<dbReference type="Proteomes" id="UP000198211">
    <property type="component" value="Unassembled WGS sequence"/>
</dbReference>
<sequence length="506" mass="55926">MPLGRSIHTVCAVTLALAAIFTLADAWLPPIVAKGNKFFESDTGKEFRVKGMAYYPRPNSGKLSTVDNYDWAVDEHEDVWKPHLKILADLGVNTVRLYSVDPSKKHDKFMCACSDAGIYLLVGMAAPCENCSILDAVPPKCYPDEMFTRAQMVYNAFAIYDNTLGFSVGNENNLQRSKQAGGIQTAPCVKALLRDTRNFAASCGSSLRQVPIGLDNADIQPREMFLSYYDCSVDDNEFTRAEWLGYNQYVECDPATHTEYSQSSGLKMLMKEYNSAQYPRPLMFGEFGCNLGKNTVDGYENQRSFFDAKWMNQEKEMTEEIAKWMNQEKEMTEEIVGGNVFEFVTELHNTVAKKVTKASDTGRYGIGYFTPDTCDHNKVPCEFKKYPEYDNLKKAYNTEITSTVTFDSYTPQRTTILECPKNITADLPAMPKVETLKCATSQPTCNGESSNTAVTTSDNVALGDKKSPTNDATEAEKAVDGSSSAASTSMSVLVTAFGAVVLAAIG</sequence>
<dbReference type="STRING" id="4795.A0A225VX27"/>
<feature type="signal peptide" evidence="6">
    <location>
        <begin position="1"/>
        <end position="26"/>
    </location>
</feature>
<feature type="chain" id="PRO_5025629430" description="1,3-beta-glucanosyltransferase" evidence="6">
    <location>
        <begin position="27"/>
        <end position="506"/>
    </location>
</feature>
<dbReference type="InterPro" id="IPR017853">
    <property type="entry name" value="GH"/>
</dbReference>
<accession>A0A225VX27</accession>
<dbReference type="Pfam" id="PF03198">
    <property type="entry name" value="Glyco_hydro_72"/>
    <property type="match status" value="1"/>
</dbReference>